<dbReference type="OrthoDB" id="5175573at2"/>
<dbReference type="SUPFAM" id="SSF75304">
    <property type="entry name" value="Amidase signature (AS) enzymes"/>
    <property type="match status" value="1"/>
</dbReference>
<dbReference type="Proteomes" id="UP000185696">
    <property type="component" value="Unassembled WGS sequence"/>
</dbReference>
<protein>
    <submittedName>
        <fullName evidence="3">Amidase</fullName>
    </submittedName>
</protein>
<dbReference type="InterPro" id="IPR036928">
    <property type="entry name" value="AS_sf"/>
</dbReference>
<evidence type="ECO:0000259" key="2">
    <source>
        <dbReference type="Pfam" id="PF01425"/>
    </source>
</evidence>
<dbReference type="Gene3D" id="3.90.1300.10">
    <property type="entry name" value="Amidase signature (AS) domain"/>
    <property type="match status" value="1"/>
</dbReference>
<name>A0A7Z0WJ87_9PSEU</name>
<dbReference type="InterPro" id="IPR000120">
    <property type="entry name" value="Amidase"/>
</dbReference>
<reference evidence="3 4" key="1">
    <citation type="submission" date="2016-12" db="EMBL/GenBank/DDBJ databases">
        <title>The draft genome sequence of Actinophytocola xinjiangensis.</title>
        <authorList>
            <person name="Wang W."/>
            <person name="Yuan L."/>
        </authorList>
    </citation>
    <scope>NUCLEOTIDE SEQUENCE [LARGE SCALE GENOMIC DNA]</scope>
    <source>
        <strain evidence="3 4">CGMCC 4.4663</strain>
    </source>
</reference>
<keyword evidence="4" id="KW-1185">Reference proteome</keyword>
<dbReference type="PROSITE" id="PS00571">
    <property type="entry name" value="AMIDASES"/>
    <property type="match status" value="1"/>
</dbReference>
<dbReference type="RefSeq" id="WP_075134814.1">
    <property type="nucleotide sequence ID" value="NZ_MSIF01000011.1"/>
</dbReference>
<feature type="domain" description="Amidase" evidence="2">
    <location>
        <begin position="28"/>
        <end position="444"/>
    </location>
</feature>
<dbReference type="GO" id="GO:0003824">
    <property type="term" value="F:catalytic activity"/>
    <property type="evidence" value="ECO:0007669"/>
    <property type="project" value="InterPro"/>
</dbReference>
<dbReference type="PANTHER" id="PTHR11895">
    <property type="entry name" value="TRANSAMIDASE"/>
    <property type="match status" value="1"/>
</dbReference>
<sequence>MDSDELLWAGADAQAQALRDGTVSAPALLEAVLRRAGEVNPRLNLFRELYPDTARDAAERAQARLDAGERTPLLGVPVAVKDDTDIAGEVSARGGRAQFPPAEADSPAVAKLRAAGAVIVGHTQMPDRGLWPFTETLAHGATRNPWNPDHTTGGSSGGSAGAVAAGIVGLATGTDGGGSIRIPANFCGIFGLKTTRGLVDMGPDPGNGHWHGLSVLGPLGRRVADAAAMLDVVADEDHAGGFYRDAARTDPEPLRIALSWYAPLGRRPGVEPLRRQAVLETAQRLRALGHEVTEADPPLGLSPSPQFLTRFLRGVSDDVATLPHPEWLEPRTRRAAAMGRRIPDGVLARTLAAEATLDAKLREFFGSYDVLLAPGWTARQPGIGRWHGAGAVHTLGALTNPIAYYPLWNVVGYPAAAVPVSRDERNLPVGVQLVGPARSEHRLLSLAGQLERAHPWTADRPAV</sequence>
<accession>A0A7Z0WJ87</accession>
<evidence type="ECO:0000313" key="3">
    <source>
        <dbReference type="EMBL" id="OLF08659.1"/>
    </source>
</evidence>
<dbReference type="PANTHER" id="PTHR11895:SF7">
    <property type="entry name" value="GLUTAMYL-TRNA(GLN) AMIDOTRANSFERASE SUBUNIT A, MITOCHONDRIAL"/>
    <property type="match status" value="1"/>
</dbReference>
<dbReference type="EMBL" id="MSIF01000011">
    <property type="protein sequence ID" value="OLF08659.1"/>
    <property type="molecule type" value="Genomic_DNA"/>
</dbReference>
<gene>
    <name evidence="3" type="ORF">BLA60_21785</name>
</gene>
<comment type="similarity">
    <text evidence="1">Belongs to the amidase family.</text>
</comment>
<dbReference type="AlphaFoldDB" id="A0A7Z0WJ87"/>
<evidence type="ECO:0000313" key="4">
    <source>
        <dbReference type="Proteomes" id="UP000185696"/>
    </source>
</evidence>
<organism evidence="3 4">
    <name type="scientific">Actinophytocola xinjiangensis</name>
    <dbReference type="NCBI Taxonomy" id="485602"/>
    <lineage>
        <taxon>Bacteria</taxon>
        <taxon>Bacillati</taxon>
        <taxon>Actinomycetota</taxon>
        <taxon>Actinomycetes</taxon>
        <taxon>Pseudonocardiales</taxon>
        <taxon>Pseudonocardiaceae</taxon>
    </lineage>
</organism>
<dbReference type="InterPro" id="IPR023631">
    <property type="entry name" value="Amidase_dom"/>
</dbReference>
<evidence type="ECO:0000256" key="1">
    <source>
        <dbReference type="ARBA" id="ARBA00009199"/>
    </source>
</evidence>
<proteinExistence type="inferred from homology"/>
<dbReference type="Pfam" id="PF01425">
    <property type="entry name" value="Amidase"/>
    <property type="match status" value="1"/>
</dbReference>
<comment type="caution">
    <text evidence="3">The sequence shown here is derived from an EMBL/GenBank/DDBJ whole genome shotgun (WGS) entry which is preliminary data.</text>
</comment>
<dbReference type="InterPro" id="IPR020556">
    <property type="entry name" value="Amidase_CS"/>
</dbReference>